<evidence type="ECO:0000256" key="9">
    <source>
        <dbReference type="ARBA" id="ARBA00023264"/>
    </source>
</evidence>
<evidence type="ECO:0000256" key="7">
    <source>
        <dbReference type="ARBA" id="ARBA00023136"/>
    </source>
</evidence>
<protein>
    <recommendedName>
        <fullName evidence="10">Glycerol-3-phosphate acyltransferase</fullName>
    </recommendedName>
    <alternativeName>
        <fullName evidence="10">Acyl-PO4 G3P acyltransferase</fullName>
    </alternativeName>
    <alternativeName>
        <fullName evidence="10">Acyl-phosphate--glycerol-3-phosphate acyltransferase</fullName>
    </alternativeName>
    <alternativeName>
        <fullName evidence="10">G3P acyltransferase</fullName>
        <shortName evidence="10">GPAT</shortName>
        <ecNumber evidence="10">2.3.1.275</ecNumber>
    </alternativeName>
    <alternativeName>
        <fullName evidence="10">Lysophosphatidic acid synthase</fullName>
        <shortName evidence="10">LPA synthase</shortName>
    </alternativeName>
</protein>
<evidence type="ECO:0000256" key="10">
    <source>
        <dbReference type="HAMAP-Rule" id="MF_01043"/>
    </source>
</evidence>
<dbReference type="EMBL" id="JAGSCS010000001">
    <property type="protein sequence ID" value="MBR0574859.1"/>
    <property type="molecule type" value="Genomic_DNA"/>
</dbReference>
<keyword evidence="12" id="KW-1185">Reference proteome</keyword>
<evidence type="ECO:0000256" key="5">
    <source>
        <dbReference type="ARBA" id="ARBA00022989"/>
    </source>
</evidence>
<keyword evidence="11" id="KW-0012">Acyltransferase</keyword>
<keyword evidence="9 10" id="KW-1208">Phospholipid metabolism</keyword>
<comment type="pathway">
    <text evidence="10">Lipid metabolism; phospholipid metabolism.</text>
</comment>
<dbReference type="SMART" id="SM01207">
    <property type="entry name" value="G3P_acyltransf"/>
    <property type="match status" value="1"/>
</dbReference>
<keyword evidence="7 10" id="KW-0472">Membrane</keyword>
<evidence type="ECO:0000313" key="11">
    <source>
        <dbReference type="EMBL" id="MBR0574859.1"/>
    </source>
</evidence>
<comment type="caution">
    <text evidence="11">The sequence shown here is derived from an EMBL/GenBank/DDBJ whole genome shotgun (WGS) entry which is preliminary data.</text>
</comment>
<dbReference type="GO" id="GO:0043772">
    <property type="term" value="F:acyl-phosphate glycerol-3-phosphate acyltransferase activity"/>
    <property type="evidence" value="ECO:0007669"/>
    <property type="project" value="UniProtKB-UniRule"/>
</dbReference>
<accession>A0A941HP21</accession>
<comment type="similarity">
    <text evidence="10">Belongs to the PlsY family.</text>
</comment>
<dbReference type="Pfam" id="PF02660">
    <property type="entry name" value="G3P_acyltransf"/>
    <property type="match status" value="1"/>
</dbReference>
<comment type="subunit">
    <text evidence="10">Probably interacts with PlsX.</text>
</comment>
<keyword evidence="1 10" id="KW-1003">Cell membrane</keyword>
<evidence type="ECO:0000313" key="12">
    <source>
        <dbReference type="Proteomes" id="UP000675379"/>
    </source>
</evidence>
<feature type="transmembrane region" description="Helical" evidence="10">
    <location>
        <begin position="5"/>
        <end position="24"/>
    </location>
</feature>
<dbReference type="PANTHER" id="PTHR30309">
    <property type="entry name" value="INNER MEMBRANE PROTEIN YGIH"/>
    <property type="match status" value="1"/>
</dbReference>
<feature type="transmembrane region" description="Helical" evidence="10">
    <location>
        <begin position="53"/>
        <end position="72"/>
    </location>
</feature>
<evidence type="ECO:0000256" key="6">
    <source>
        <dbReference type="ARBA" id="ARBA00023098"/>
    </source>
</evidence>
<feature type="transmembrane region" description="Helical" evidence="10">
    <location>
        <begin position="168"/>
        <end position="185"/>
    </location>
</feature>
<dbReference type="EC" id="2.3.1.275" evidence="10"/>
<comment type="catalytic activity">
    <reaction evidence="10">
        <text>an acyl phosphate + sn-glycerol 3-phosphate = a 1-acyl-sn-glycero-3-phosphate + phosphate</text>
        <dbReference type="Rhea" id="RHEA:34075"/>
        <dbReference type="ChEBI" id="CHEBI:43474"/>
        <dbReference type="ChEBI" id="CHEBI:57597"/>
        <dbReference type="ChEBI" id="CHEBI:57970"/>
        <dbReference type="ChEBI" id="CHEBI:59918"/>
        <dbReference type="EC" id="2.3.1.275"/>
    </reaction>
</comment>
<dbReference type="GO" id="GO:0008654">
    <property type="term" value="P:phospholipid biosynthetic process"/>
    <property type="evidence" value="ECO:0007669"/>
    <property type="project" value="UniProtKB-UniRule"/>
</dbReference>
<keyword evidence="8 10" id="KW-0594">Phospholipid biosynthesis</keyword>
<dbReference type="HAMAP" id="MF_01043">
    <property type="entry name" value="PlsY"/>
    <property type="match status" value="1"/>
</dbReference>
<gene>
    <name evidence="10" type="primary">plsY</name>
    <name evidence="11" type="ORF">KCG48_00750</name>
</gene>
<evidence type="ECO:0000256" key="2">
    <source>
        <dbReference type="ARBA" id="ARBA00022516"/>
    </source>
</evidence>
<dbReference type="RefSeq" id="WP_211799375.1">
    <property type="nucleotide sequence ID" value="NZ_JAGSCS010000001.1"/>
</dbReference>
<evidence type="ECO:0000256" key="4">
    <source>
        <dbReference type="ARBA" id="ARBA00022692"/>
    </source>
</evidence>
<reference evidence="11" key="1">
    <citation type="submission" date="2021-04" db="EMBL/GenBank/DDBJ databases">
        <title>Proteiniclasticum sedimins sp. nov., an obligate anaerobic bacterium isolated from anaerobic sludge.</title>
        <authorList>
            <person name="Liu J."/>
        </authorList>
    </citation>
    <scope>NUCLEOTIDE SEQUENCE</scope>
    <source>
        <strain evidence="11">BAD-10</strain>
    </source>
</reference>
<keyword evidence="2 10" id="KW-0444">Lipid biosynthesis</keyword>
<keyword evidence="6 10" id="KW-0443">Lipid metabolism</keyword>
<keyword evidence="5 10" id="KW-1133">Transmembrane helix</keyword>
<keyword evidence="4 10" id="KW-0812">Transmembrane</keyword>
<comment type="function">
    <text evidence="10">Catalyzes the transfer of an acyl group from acyl-phosphate (acyl-PO(4)) to glycerol-3-phosphate (G3P) to form lysophosphatidic acid (LPA). This enzyme utilizes acyl-phosphate as fatty acyl donor, but not acyl-CoA or acyl-ACP.</text>
</comment>
<dbReference type="PANTHER" id="PTHR30309:SF0">
    <property type="entry name" value="GLYCEROL-3-PHOSPHATE ACYLTRANSFERASE-RELATED"/>
    <property type="match status" value="1"/>
</dbReference>
<comment type="subcellular location">
    <subcellularLocation>
        <location evidence="10">Cell membrane</location>
        <topology evidence="10">Multi-pass membrane protein</topology>
    </subcellularLocation>
</comment>
<feature type="transmembrane region" description="Helical" evidence="10">
    <location>
        <begin position="84"/>
        <end position="104"/>
    </location>
</feature>
<evidence type="ECO:0000256" key="3">
    <source>
        <dbReference type="ARBA" id="ARBA00022679"/>
    </source>
</evidence>
<dbReference type="Proteomes" id="UP000675379">
    <property type="component" value="Unassembled WGS sequence"/>
</dbReference>
<dbReference type="GO" id="GO:0005886">
    <property type="term" value="C:plasma membrane"/>
    <property type="evidence" value="ECO:0007669"/>
    <property type="project" value="UniProtKB-SubCell"/>
</dbReference>
<proteinExistence type="inferred from homology"/>
<keyword evidence="3 10" id="KW-0808">Transferase</keyword>
<organism evidence="11 12">
    <name type="scientific">Proteiniclasticum sediminis</name>
    <dbReference type="NCBI Taxonomy" id="2804028"/>
    <lineage>
        <taxon>Bacteria</taxon>
        <taxon>Bacillati</taxon>
        <taxon>Bacillota</taxon>
        <taxon>Clostridia</taxon>
        <taxon>Eubacteriales</taxon>
        <taxon>Clostridiaceae</taxon>
        <taxon>Proteiniclasticum</taxon>
    </lineage>
</organism>
<evidence type="ECO:0000256" key="1">
    <source>
        <dbReference type="ARBA" id="ARBA00022475"/>
    </source>
</evidence>
<evidence type="ECO:0000256" key="8">
    <source>
        <dbReference type="ARBA" id="ARBA00023209"/>
    </source>
</evidence>
<feature type="transmembrane region" description="Helical" evidence="10">
    <location>
        <begin position="116"/>
        <end position="137"/>
    </location>
</feature>
<dbReference type="AlphaFoldDB" id="A0A941HP21"/>
<name>A0A941HP21_9CLOT</name>
<sequence length="209" mass="22724">MKDYIIIAIIGYLFGNFQTSYIMGKWLKKVDIRSLGHGNAGASNAVESLGWKFGALVAILDVLKGILAVVLVKRLYHVSFDPQGAFAIYLVGYFAMLGHIYPFIMNFKGGKGTATMIGLLLGASPLYGIMGILLLILVTVLTDYIAIGTLALTLYMLFLTIFKDLGTGAIVLAFLGGALSLKLHLPNYKRMQAGTEGRLSKVLKKKDKK</sequence>
<dbReference type="InterPro" id="IPR003811">
    <property type="entry name" value="G3P_acylTferase_PlsY"/>
</dbReference>